<comment type="cofactor">
    <cofactor evidence="1 6">
        <name>Fe(3+)</name>
        <dbReference type="ChEBI" id="CHEBI:29034"/>
    </cofactor>
</comment>
<keyword evidence="4 6" id="KW-0249">Electron transport</keyword>
<evidence type="ECO:0000256" key="2">
    <source>
        <dbReference type="ARBA" id="ARBA00022448"/>
    </source>
</evidence>
<dbReference type="GO" id="GO:0043448">
    <property type="term" value="P:alkane catabolic process"/>
    <property type="evidence" value="ECO:0007669"/>
    <property type="project" value="TreeGrafter"/>
</dbReference>
<keyword evidence="5 6" id="KW-0408">Iron</keyword>
<dbReference type="Proteomes" id="UP000291088">
    <property type="component" value="Unassembled WGS sequence"/>
</dbReference>
<proteinExistence type="inferred from homology"/>
<dbReference type="AlphaFoldDB" id="A0A4Q2TJ92"/>
<reference evidence="8 9" key="1">
    <citation type="submission" date="2019-01" db="EMBL/GenBank/DDBJ databases">
        <authorList>
            <person name="Deng T."/>
        </authorList>
    </citation>
    <scope>NUCLEOTIDE SEQUENCE [LARGE SCALE GENOMIC DNA]</scope>
    <source>
        <strain evidence="8 9">F8825</strain>
    </source>
</reference>
<dbReference type="PRINTS" id="PR00163">
    <property type="entry name" value="RUBREDOXIN"/>
</dbReference>
<protein>
    <recommendedName>
        <fullName evidence="6">Rubredoxin</fullName>
    </recommendedName>
</protein>
<keyword evidence="3 6" id="KW-0479">Metal-binding</keyword>
<dbReference type="GO" id="GO:0005506">
    <property type="term" value="F:iron ion binding"/>
    <property type="evidence" value="ECO:0007669"/>
    <property type="project" value="UniProtKB-UniRule"/>
</dbReference>
<dbReference type="Gene3D" id="2.20.28.10">
    <property type="match status" value="1"/>
</dbReference>
<evidence type="ECO:0000313" key="8">
    <source>
        <dbReference type="EMBL" id="RYC17436.1"/>
    </source>
</evidence>
<organism evidence="8 9">
    <name type="scientific">Ciceribacter ferrooxidans</name>
    <dbReference type="NCBI Taxonomy" id="2509717"/>
    <lineage>
        <taxon>Bacteria</taxon>
        <taxon>Pseudomonadati</taxon>
        <taxon>Pseudomonadota</taxon>
        <taxon>Alphaproteobacteria</taxon>
        <taxon>Hyphomicrobiales</taxon>
        <taxon>Rhizobiaceae</taxon>
        <taxon>Ciceribacter</taxon>
    </lineage>
</organism>
<evidence type="ECO:0000313" key="9">
    <source>
        <dbReference type="Proteomes" id="UP000291088"/>
    </source>
</evidence>
<dbReference type="InterPro" id="IPR024934">
    <property type="entry name" value="Rubredoxin-like_dom"/>
</dbReference>
<dbReference type="RefSeq" id="WP_129331045.1">
    <property type="nucleotide sequence ID" value="NZ_SDVB01000170.1"/>
</dbReference>
<comment type="similarity">
    <text evidence="6">Belongs to the rubredoxin family.</text>
</comment>
<evidence type="ECO:0000256" key="5">
    <source>
        <dbReference type="ARBA" id="ARBA00023004"/>
    </source>
</evidence>
<dbReference type="Pfam" id="PF00301">
    <property type="entry name" value="Rubredoxin"/>
    <property type="match status" value="1"/>
</dbReference>
<dbReference type="InterPro" id="IPR024935">
    <property type="entry name" value="Rubredoxin_dom"/>
</dbReference>
<evidence type="ECO:0000256" key="4">
    <source>
        <dbReference type="ARBA" id="ARBA00022982"/>
    </source>
</evidence>
<keyword evidence="9" id="KW-1185">Reference proteome</keyword>
<dbReference type="PANTHER" id="PTHR47627:SF1">
    <property type="entry name" value="RUBREDOXIN-1-RELATED"/>
    <property type="match status" value="1"/>
</dbReference>
<evidence type="ECO:0000256" key="3">
    <source>
        <dbReference type="ARBA" id="ARBA00022723"/>
    </source>
</evidence>
<dbReference type="OrthoDB" id="9808980at2"/>
<dbReference type="PROSITE" id="PS50903">
    <property type="entry name" value="RUBREDOXIN_LIKE"/>
    <property type="match status" value="1"/>
</dbReference>
<dbReference type="InterPro" id="IPR050526">
    <property type="entry name" value="Rubredoxin_ET"/>
</dbReference>
<accession>A0A4Q2TJ92</accession>
<sequence length="71" mass="8083">MSGFENFGKRETVDAADRMECGICWHVYDPAEGDPVWQIDIGTAFSDLPQDWRCPNCDAPQEKFMRLGDGR</sequence>
<dbReference type="CDD" id="cd00730">
    <property type="entry name" value="rubredoxin"/>
    <property type="match status" value="1"/>
</dbReference>
<feature type="domain" description="Rubredoxin-like" evidence="7">
    <location>
        <begin position="16"/>
        <end position="67"/>
    </location>
</feature>
<dbReference type="PROSITE" id="PS00202">
    <property type="entry name" value="RUBREDOXIN"/>
    <property type="match status" value="1"/>
</dbReference>
<evidence type="ECO:0000259" key="7">
    <source>
        <dbReference type="PROSITE" id="PS50903"/>
    </source>
</evidence>
<dbReference type="EMBL" id="SDVB01000170">
    <property type="protein sequence ID" value="RYC17436.1"/>
    <property type="molecule type" value="Genomic_DNA"/>
</dbReference>
<dbReference type="PANTHER" id="PTHR47627">
    <property type="entry name" value="RUBREDOXIN"/>
    <property type="match status" value="1"/>
</dbReference>
<gene>
    <name evidence="8" type="ORF">EUU22_05465</name>
</gene>
<dbReference type="SUPFAM" id="SSF57802">
    <property type="entry name" value="Rubredoxin-like"/>
    <property type="match status" value="1"/>
</dbReference>
<keyword evidence="2" id="KW-0813">Transport</keyword>
<evidence type="ECO:0000256" key="1">
    <source>
        <dbReference type="ARBA" id="ARBA00001965"/>
    </source>
</evidence>
<evidence type="ECO:0000256" key="6">
    <source>
        <dbReference type="RuleBase" id="RU003820"/>
    </source>
</evidence>
<dbReference type="GO" id="GO:0009055">
    <property type="term" value="F:electron transfer activity"/>
    <property type="evidence" value="ECO:0007669"/>
    <property type="project" value="TreeGrafter"/>
</dbReference>
<comment type="caution">
    <text evidence="8">The sequence shown here is derived from an EMBL/GenBank/DDBJ whole genome shotgun (WGS) entry which is preliminary data.</text>
</comment>
<name>A0A4Q2TJ92_9HYPH</name>
<dbReference type="InterPro" id="IPR018527">
    <property type="entry name" value="Rubredoxin_Fe_BS"/>
</dbReference>